<evidence type="ECO:0000313" key="4">
    <source>
        <dbReference type="Proteomes" id="UP000041254"/>
    </source>
</evidence>
<feature type="chain" id="PRO_5005187651" evidence="2">
    <location>
        <begin position="21"/>
        <end position="182"/>
    </location>
</feature>
<accession>A0A0G4EUQ5</accession>
<evidence type="ECO:0000256" key="2">
    <source>
        <dbReference type="SAM" id="SignalP"/>
    </source>
</evidence>
<reference evidence="3 4" key="1">
    <citation type="submission" date="2014-11" db="EMBL/GenBank/DDBJ databases">
        <authorList>
            <person name="Zhu J."/>
            <person name="Qi W."/>
            <person name="Song R."/>
        </authorList>
    </citation>
    <scope>NUCLEOTIDE SEQUENCE [LARGE SCALE GENOMIC DNA]</scope>
</reference>
<proteinExistence type="predicted"/>
<name>A0A0G4EUQ5_VITBC</name>
<feature type="region of interest" description="Disordered" evidence="1">
    <location>
        <begin position="140"/>
        <end position="182"/>
    </location>
</feature>
<dbReference type="AlphaFoldDB" id="A0A0G4EUQ5"/>
<dbReference type="VEuPathDB" id="CryptoDB:Vbra_13493"/>
<keyword evidence="2" id="KW-0732">Signal</keyword>
<dbReference type="InParanoid" id="A0A0G4EUQ5"/>
<protein>
    <submittedName>
        <fullName evidence="3">Uncharacterized protein</fullName>
    </submittedName>
</protein>
<evidence type="ECO:0000313" key="3">
    <source>
        <dbReference type="EMBL" id="CEM02184.1"/>
    </source>
</evidence>
<organism evidence="3 4">
    <name type="scientific">Vitrella brassicaformis (strain CCMP3155)</name>
    <dbReference type="NCBI Taxonomy" id="1169540"/>
    <lineage>
        <taxon>Eukaryota</taxon>
        <taxon>Sar</taxon>
        <taxon>Alveolata</taxon>
        <taxon>Colpodellida</taxon>
        <taxon>Vitrellaceae</taxon>
        <taxon>Vitrella</taxon>
    </lineage>
</organism>
<dbReference type="Proteomes" id="UP000041254">
    <property type="component" value="Unassembled WGS sequence"/>
</dbReference>
<dbReference type="EMBL" id="CDMY01000320">
    <property type="protein sequence ID" value="CEM02184.1"/>
    <property type="molecule type" value="Genomic_DNA"/>
</dbReference>
<feature type="compositionally biased region" description="Low complexity" evidence="1">
    <location>
        <begin position="157"/>
        <end position="182"/>
    </location>
</feature>
<evidence type="ECO:0000256" key="1">
    <source>
        <dbReference type="SAM" id="MobiDB-lite"/>
    </source>
</evidence>
<keyword evidence="4" id="KW-1185">Reference proteome</keyword>
<sequence>MPGLSSVLILLLCLLGEVNMVKLAANGTATNASEAAEDTPRYLPDRVVDLPSPAAHVAQELGWTLAQVYAHLPRVEIERRWMNYLLARTTQEFEAEYGLPMTIFEIRNLIEHVLRPSESWKKSHGKRFMFGAFFDKGNNGGADKGDGNDDANGKGPGSSSSSSSGSGGMSSAAGPKGSCVIM</sequence>
<gene>
    <name evidence="3" type="ORF">Vbra_13493</name>
</gene>
<feature type="signal peptide" evidence="2">
    <location>
        <begin position="1"/>
        <end position="20"/>
    </location>
</feature>